<dbReference type="InterPro" id="IPR015421">
    <property type="entry name" value="PyrdxlP-dep_Trfase_major"/>
</dbReference>
<dbReference type="InterPro" id="IPR015424">
    <property type="entry name" value="PyrdxlP-dep_Trfase"/>
</dbReference>
<evidence type="ECO:0000256" key="8">
    <source>
        <dbReference type="ARBA" id="ARBA00030923"/>
    </source>
</evidence>
<comment type="cofactor">
    <cofactor evidence="1">
        <name>pyridoxal 5'-phosphate</name>
        <dbReference type="ChEBI" id="CHEBI:597326"/>
    </cofactor>
</comment>
<comment type="similarity">
    <text evidence="2">Belongs to the class-I pyridoxal-phosphate-dependent aminotransferase family.</text>
</comment>
<feature type="domain" description="Aminotransferase class I/classII large" evidence="9">
    <location>
        <begin position="78"/>
        <end position="433"/>
    </location>
</feature>
<evidence type="ECO:0000313" key="10">
    <source>
        <dbReference type="EMBL" id="THW46960.1"/>
    </source>
</evidence>
<keyword evidence="6" id="KW-0808">Transferase</keyword>
<dbReference type="Proteomes" id="UP000309076">
    <property type="component" value="Unassembled WGS sequence"/>
</dbReference>
<sequence length="440" mass="48954">ADWKPLIKNRDPLARRCLLQKVCVLLYGFDKFTMSPHHVDPAHDTTEEVASVFANAPLIPADEMFALTADFKLDQHPNKVNLGPGSYKDENGQPWILPSVAMSRRKIAEQGLYHEYLPILGLTEFRTGVAKLVLGDAGYQVKESKIASGQTISGTGALHMAGLFLKRFSSLSNDVYISDPTWMNHHGVFKSLGFNCLKYRYYDAETKTLAYESITQTLESATSGSIVVLHACAHNPTGCDPSREQWREIAGLIKARGLFPLFDAAYLGFNSGNIDDDAFAIRHFINDLGMEAIVSVSFAKNMGLYGNTKEAAKNSQSALESLTRIEFSNPPAYGARIAATILQDKELVAQWHKDLVTMSSRIADMRDALYQSLSKQTEQDWTHIIRQSGMFGFLGLSPVVVRRLRDEYHIYMAESSRISIAGLNHGNFEYVASCIVRSLQ</sequence>
<dbReference type="GO" id="GO:0005829">
    <property type="term" value="C:cytosol"/>
    <property type="evidence" value="ECO:0007669"/>
    <property type="project" value="TreeGrafter"/>
</dbReference>
<dbReference type="PRINTS" id="PR00799">
    <property type="entry name" value="TRANSAMINASE"/>
</dbReference>
<dbReference type="InterPro" id="IPR000796">
    <property type="entry name" value="Asp_trans"/>
</dbReference>
<dbReference type="Gene3D" id="3.90.1150.10">
    <property type="entry name" value="Aspartate Aminotransferase, domain 1"/>
    <property type="match status" value="1"/>
</dbReference>
<dbReference type="AlphaFoldDB" id="A0AB74J2D5"/>
<feature type="non-terminal residue" evidence="10">
    <location>
        <position position="1"/>
    </location>
</feature>
<organism evidence="10 11">
    <name type="scientific">Aureobasidium pullulans</name>
    <name type="common">Black yeast</name>
    <name type="synonym">Pullularia pullulans</name>
    <dbReference type="NCBI Taxonomy" id="5580"/>
    <lineage>
        <taxon>Eukaryota</taxon>
        <taxon>Fungi</taxon>
        <taxon>Dikarya</taxon>
        <taxon>Ascomycota</taxon>
        <taxon>Pezizomycotina</taxon>
        <taxon>Dothideomycetes</taxon>
        <taxon>Dothideomycetidae</taxon>
        <taxon>Dothideales</taxon>
        <taxon>Saccotheciaceae</taxon>
        <taxon>Aureobasidium</taxon>
    </lineage>
</organism>
<evidence type="ECO:0000256" key="3">
    <source>
        <dbReference type="ARBA" id="ARBA00011738"/>
    </source>
</evidence>
<evidence type="ECO:0000259" key="9">
    <source>
        <dbReference type="Pfam" id="PF00155"/>
    </source>
</evidence>
<dbReference type="Pfam" id="PF00155">
    <property type="entry name" value="Aminotran_1_2"/>
    <property type="match status" value="1"/>
</dbReference>
<dbReference type="Gene3D" id="3.40.640.10">
    <property type="entry name" value="Type I PLP-dependent aspartate aminotransferase-like (Major domain)"/>
    <property type="match status" value="1"/>
</dbReference>
<proteinExistence type="inferred from homology"/>
<name>A0AB74J2D5_AURPU</name>
<keyword evidence="7" id="KW-0663">Pyridoxal phosphate</keyword>
<evidence type="ECO:0000256" key="4">
    <source>
        <dbReference type="ARBA" id="ARBA00012753"/>
    </source>
</evidence>
<dbReference type="FunFam" id="3.90.1150.10:FF:000001">
    <property type="entry name" value="Aspartate aminotransferase"/>
    <property type="match status" value="1"/>
</dbReference>
<comment type="caution">
    <text evidence="10">The sequence shown here is derived from an EMBL/GenBank/DDBJ whole genome shotgun (WGS) entry which is preliminary data.</text>
</comment>
<dbReference type="InterPro" id="IPR015422">
    <property type="entry name" value="PyrdxlP-dep_Trfase_small"/>
</dbReference>
<evidence type="ECO:0000256" key="6">
    <source>
        <dbReference type="ARBA" id="ARBA00022679"/>
    </source>
</evidence>
<dbReference type="PANTHER" id="PTHR11879:SF55">
    <property type="entry name" value="GLUTAMATE OXALOACETATE TRANSAMINASE 1, ISOFORM B"/>
    <property type="match status" value="1"/>
</dbReference>
<dbReference type="GO" id="GO:0030170">
    <property type="term" value="F:pyridoxal phosphate binding"/>
    <property type="evidence" value="ECO:0007669"/>
    <property type="project" value="InterPro"/>
</dbReference>
<dbReference type="EC" id="2.6.1.1" evidence="4"/>
<evidence type="ECO:0000256" key="1">
    <source>
        <dbReference type="ARBA" id="ARBA00001933"/>
    </source>
</evidence>
<dbReference type="GO" id="GO:0004069">
    <property type="term" value="F:L-aspartate:2-oxoglutarate aminotransferase activity"/>
    <property type="evidence" value="ECO:0007669"/>
    <property type="project" value="UniProtKB-EC"/>
</dbReference>
<protein>
    <recommendedName>
        <fullName evidence="4">aspartate transaminase</fullName>
        <ecNumber evidence="4">2.6.1.1</ecNumber>
    </recommendedName>
    <alternativeName>
        <fullName evidence="8">Transaminase A</fullName>
    </alternativeName>
</protein>
<dbReference type="CDD" id="cd00609">
    <property type="entry name" value="AAT_like"/>
    <property type="match status" value="1"/>
</dbReference>
<gene>
    <name evidence="10" type="ORF">D6D21_03647</name>
</gene>
<evidence type="ECO:0000256" key="2">
    <source>
        <dbReference type="ARBA" id="ARBA00007441"/>
    </source>
</evidence>
<keyword evidence="5 10" id="KW-0032">Aminotransferase</keyword>
<evidence type="ECO:0000313" key="11">
    <source>
        <dbReference type="Proteomes" id="UP000309076"/>
    </source>
</evidence>
<comment type="subunit">
    <text evidence="3">Homodimer.</text>
</comment>
<dbReference type="NCBIfam" id="NF006719">
    <property type="entry name" value="PRK09257.1"/>
    <property type="match status" value="1"/>
</dbReference>
<evidence type="ECO:0000256" key="5">
    <source>
        <dbReference type="ARBA" id="ARBA00022576"/>
    </source>
</evidence>
<dbReference type="InterPro" id="IPR004839">
    <property type="entry name" value="Aminotransferase_I/II_large"/>
</dbReference>
<evidence type="ECO:0000256" key="7">
    <source>
        <dbReference type="ARBA" id="ARBA00022898"/>
    </source>
</evidence>
<dbReference type="GO" id="GO:0006532">
    <property type="term" value="P:aspartate biosynthetic process"/>
    <property type="evidence" value="ECO:0007669"/>
    <property type="project" value="TreeGrafter"/>
</dbReference>
<dbReference type="EMBL" id="QZAM01000053">
    <property type="protein sequence ID" value="THW46960.1"/>
    <property type="molecule type" value="Genomic_DNA"/>
</dbReference>
<accession>A0AB74J2D5</accession>
<reference evidence="10 11" key="1">
    <citation type="submission" date="2018-10" db="EMBL/GenBank/DDBJ databases">
        <title>Fifty Aureobasidium pullulans genomes reveal a recombining polyextremotolerant generalist.</title>
        <authorList>
            <person name="Gostincar C."/>
            <person name="Turk M."/>
            <person name="Zajc J."/>
            <person name="Gunde-Cimerman N."/>
        </authorList>
    </citation>
    <scope>NUCLEOTIDE SEQUENCE [LARGE SCALE GENOMIC DNA]</scope>
    <source>
        <strain evidence="10 11">EXF-10796</strain>
    </source>
</reference>
<dbReference type="PANTHER" id="PTHR11879">
    <property type="entry name" value="ASPARTATE AMINOTRANSFERASE"/>
    <property type="match status" value="1"/>
</dbReference>
<dbReference type="SUPFAM" id="SSF53383">
    <property type="entry name" value="PLP-dependent transferases"/>
    <property type="match status" value="1"/>
</dbReference>